<accession>A6JV86</accession>
<dbReference type="Proteomes" id="UP000234681">
    <property type="component" value="Chromosome 2"/>
</dbReference>
<organism evidence="1 2">
    <name type="scientific">Rattus norvegicus</name>
    <name type="common">Rat</name>
    <dbReference type="NCBI Taxonomy" id="10116"/>
    <lineage>
        <taxon>Eukaryota</taxon>
        <taxon>Metazoa</taxon>
        <taxon>Chordata</taxon>
        <taxon>Craniata</taxon>
        <taxon>Vertebrata</taxon>
        <taxon>Euteleostomi</taxon>
        <taxon>Mammalia</taxon>
        <taxon>Eutheria</taxon>
        <taxon>Euarchontoglires</taxon>
        <taxon>Glires</taxon>
        <taxon>Rodentia</taxon>
        <taxon>Myomorpha</taxon>
        <taxon>Muroidea</taxon>
        <taxon>Muridae</taxon>
        <taxon>Murinae</taxon>
        <taxon>Rattus</taxon>
    </lineage>
</organism>
<evidence type="ECO:0000313" key="1">
    <source>
        <dbReference type="EMBL" id="EDM14968.1"/>
    </source>
</evidence>
<sequence length="40" mass="4556">MLTVYGILQKYNQFFVSVFSASADATNSKWELFLGILHLC</sequence>
<reference evidence="1" key="1">
    <citation type="journal article" date="2005" name="Genome Res.">
        <title>Gene and alternative splicing annotation with AIR.</title>
        <authorList>
            <person name="Florea L."/>
            <person name="Di Francesco V."/>
            <person name="Miller J."/>
            <person name="Turner R."/>
            <person name="Yao A."/>
            <person name="Harris M."/>
            <person name="Walenz B."/>
            <person name="Mobarry C."/>
            <person name="Merkulov G.V."/>
            <person name="Charlab R."/>
            <person name="Dew I."/>
            <person name="Deng Z."/>
            <person name="Istrail S."/>
            <person name="Li P."/>
            <person name="Sutton G."/>
        </authorList>
    </citation>
    <scope>NUCLEOTIDE SEQUENCE</scope>
    <source>
        <strain evidence="1">BN</strain>
    </source>
</reference>
<dbReference type="EMBL" id="CH474003">
    <property type="protein sequence ID" value="EDM14968.1"/>
    <property type="molecule type" value="Genomic_DNA"/>
</dbReference>
<gene>
    <name evidence="1" type="ORF">rCG_50039</name>
</gene>
<name>A6JV86_RAT</name>
<reference evidence="1 2" key="2">
    <citation type="submission" date="2005-09" db="EMBL/GenBank/DDBJ databases">
        <authorList>
            <person name="Mural R.J."/>
            <person name="Li P.W."/>
            <person name="Adams M.D."/>
            <person name="Amanatides P.G."/>
            <person name="Baden-Tillson H."/>
            <person name="Barnstead M."/>
            <person name="Chin S.H."/>
            <person name="Dew I."/>
            <person name="Evans C.A."/>
            <person name="Ferriera S."/>
            <person name="Flanigan M."/>
            <person name="Fosler C."/>
            <person name="Glodek A."/>
            <person name="Gu Z."/>
            <person name="Holt R.A."/>
            <person name="Jennings D."/>
            <person name="Kraft C.L."/>
            <person name="Lu F."/>
            <person name="Nguyen T."/>
            <person name="Nusskern D.R."/>
            <person name="Pfannkoch C.M."/>
            <person name="Sitter C."/>
            <person name="Sutton G.G."/>
            <person name="Venter J.C."/>
            <person name="Wang Z."/>
            <person name="Woodage T."/>
            <person name="Zheng X.H."/>
            <person name="Zhong F."/>
        </authorList>
    </citation>
    <scope>NUCLEOTIDE SEQUENCE [LARGE SCALE GENOMIC DNA]</scope>
    <source>
        <strain evidence="1">BN</strain>
        <strain evidence="2">BN, Sprague-Dawley</strain>
    </source>
</reference>
<dbReference type="EMBL" id="CH474003">
    <property type="protein sequence ID" value="EDM14967.1"/>
    <property type="molecule type" value="Genomic_DNA"/>
</dbReference>
<protein>
    <submittedName>
        <fullName evidence="1">RCG50039, isoform CRA_c</fullName>
    </submittedName>
</protein>
<evidence type="ECO:0000313" key="2">
    <source>
        <dbReference type="Proteomes" id="UP000234681"/>
    </source>
</evidence>
<proteinExistence type="predicted"/>
<dbReference type="AlphaFoldDB" id="A6JV86"/>